<dbReference type="Pfam" id="PF01583">
    <property type="entry name" value="APS_kinase"/>
    <property type="match status" value="1"/>
</dbReference>
<dbReference type="PANTHER" id="PTHR11055">
    <property type="entry name" value="BIFUNCTIONAL 3'-PHOSPHOADENOSINE 5'-PHOSPHOSULFATE SYNTHASE"/>
    <property type="match status" value="1"/>
</dbReference>
<dbReference type="Gene3D" id="3.40.50.300">
    <property type="entry name" value="P-loop containing nucleotide triphosphate hydrolases"/>
    <property type="match status" value="1"/>
</dbReference>
<dbReference type="RefSeq" id="WP_128211015.1">
    <property type="nucleotide sequence ID" value="NZ_CP025746.1"/>
</dbReference>
<keyword evidence="6 9" id="KW-0547">Nucleotide-binding</keyword>
<dbReference type="AlphaFoldDB" id="A0A3R5TD36"/>
<gene>
    <name evidence="9 12" type="primary">cysC</name>
    <name evidence="12" type="ORF">C1I91_02160</name>
</gene>
<evidence type="ECO:0000256" key="4">
    <source>
        <dbReference type="ARBA" id="ARBA00007008"/>
    </source>
</evidence>
<dbReference type="InterPro" id="IPR027417">
    <property type="entry name" value="P-loop_NTPase"/>
</dbReference>
<dbReference type="NCBIfam" id="NF004041">
    <property type="entry name" value="PRK05541.1"/>
    <property type="match status" value="1"/>
</dbReference>
<dbReference type="NCBIfam" id="NF003013">
    <property type="entry name" value="PRK03846.1"/>
    <property type="match status" value="1"/>
</dbReference>
<comment type="pathway">
    <text evidence="3 9 10">Sulfur metabolism; hydrogen sulfide biosynthesis; sulfite from sulfate: step 2/3.</text>
</comment>
<keyword evidence="8 9" id="KW-0067">ATP-binding</keyword>
<protein>
    <recommendedName>
        <fullName evidence="9 10">Adenylyl-sulfate kinase</fullName>
        <ecNumber evidence="9 10">2.7.1.25</ecNumber>
    </recommendedName>
    <alternativeName>
        <fullName evidence="9">APS kinase</fullName>
    </alternativeName>
    <alternativeName>
        <fullName evidence="9">ATP adenosine-5'-phosphosulfate 3'-phosphotransferase</fullName>
    </alternativeName>
    <alternativeName>
        <fullName evidence="9">Adenosine-5'-phosphosulfate kinase</fullName>
    </alternativeName>
</protein>
<keyword evidence="7 9" id="KW-0418">Kinase</keyword>
<evidence type="ECO:0000259" key="11">
    <source>
        <dbReference type="Pfam" id="PF01583"/>
    </source>
</evidence>
<feature type="domain" description="APS kinase" evidence="11">
    <location>
        <begin position="28"/>
        <end position="176"/>
    </location>
</feature>
<keyword evidence="13" id="KW-1185">Reference proteome</keyword>
<evidence type="ECO:0000256" key="6">
    <source>
        <dbReference type="ARBA" id="ARBA00022741"/>
    </source>
</evidence>
<dbReference type="GO" id="GO:0005524">
    <property type="term" value="F:ATP binding"/>
    <property type="evidence" value="ECO:0007669"/>
    <property type="project" value="UniProtKB-UniRule"/>
</dbReference>
<name>A0A3R5TD36_9CLOT</name>
<keyword evidence="9" id="KW-0597">Phosphoprotein</keyword>
<feature type="active site" description="Phosphoserine intermediate" evidence="9">
    <location>
        <position position="110"/>
    </location>
</feature>
<dbReference type="HAMAP" id="MF_00065">
    <property type="entry name" value="Adenylyl_sulf_kinase"/>
    <property type="match status" value="1"/>
</dbReference>
<comment type="catalytic activity">
    <reaction evidence="1 9 10">
        <text>adenosine 5'-phosphosulfate + ATP = 3'-phosphoadenylyl sulfate + ADP + H(+)</text>
        <dbReference type="Rhea" id="RHEA:24152"/>
        <dbReference type="ChEBI" id="CHEBI:15378"/>
        <dbReference type="ChEBI" id="CHEBI:30616"/>
        <dbReference type="ChEBI" id="CHEBI:58243"/>
        <dbReference type="ChEBI" id="CHEBI:58339"/>
        <dbReference type="ChEBI" id="CHEBI:456216"/>
        <dbReference type="EC" id="2.7.1.25"/>
    </reaction>
</comment>
<evidence type="ECO:0000256" key="8">
    <source>
        <dbReference type="ARBA" id="ARBA00022840"/>
    </source>
</evidence>
<evidence type="ECO:0000256" key="5">
    <source>
        <dbReference type="ARBA" id="ARBA00022679"/>
    </source>
</evidence>
<feature type="binding site" evidence="9">
    <location>
        <begin position="36"/>
        <end position="43"/>
    </location>
    <ligand>
        <name>ATP</name>
        <dbReference type="ChEBI" id="CHEBI:30616"/>
    </ligand>
</feature>
<dbReference type="CDD" id="cd02027">
    <property type="entry name" value="APSK"/>
    <property type="match status" value="1"/>
</dbReference>
<evidence type="ECO:0000256" key="2">
    <source>
        <dbReference type="ARBA" id="ARBA00002632"/>
    </source>
</evidence>
<evidence type="ECO:0000256" key="1">
    <source>
        <dbReference type="ARBA" id="ARBA00001823"/>
    </source>
</evidence>
<dbReference type="GO" id="GO:0070814">
    <property type="term" value="P:hydrogen sulfide biosynthetic process"/>
    <property type="evidence" value="ECO:0007669"/>
    <property type="project" value="UniProtKB-UniRule"/>
</dbReference>
<dbReference type="NCBIfam" id="TIGR00455">
    <property type="entry name" value="apsK"/>
    <property type="match status" value="1"/>
</dbReference>
<accession>A0A3R5TD36</accession>
<dbReference type="GO" id="GO:0000103">
    <property type="term" value="P:sulfate assimilation"/>
    <property type="evidence" value="ECO:0007669"/>
    <property type="project" value="UniProtKB-UniRule"/>
</dbReference>
<dbReference type="KEGG" id="cmah:C1I91_02160"/>
<comment type="function">
    <text evidence="2 9 10">Catalyzes the synthesis of activated sulfate.</text>
</comment>
<sequence length="203" mass="23156">MNSNTESNVVWHNTSVSKEDRERLLNQKGIVIWFTGLSGAGKSTVANALSVKLHNNSYFTYLLDGDNLRHGLNSNLGFSKEDRVENIRRVKEVANLFADAGVIILATFISPFREDRNSVRELLGDRFVEVFVDCDLEVCEDRDPKGLYKKARTGLIKDFTGIDSPYEKPEKPEITINTHKSTIDQCVQQIIDYLKERRYLNRG</sequence>
<dbReference type="EC" id="2.7.1.25" evidence="9 10"/>
<dbReference type="Proteomes" id="UP000286268">
    <property type="component" value="Chromosome"/>
</dbReference>
<dbReference type="InterPro" id="IPR059117">
    <property type="entry name" value="APS_kinase_dom"/>
</dbReference>
<dbReference type="PANTHER" id="PTHR11055:SF1">
    <property type="entry name" value="PAPS SYNTHETASE, ISOFORM D"/>
    <property type="match status" value="1"/>
</dbReference>
<keyword evidence="5 9" id="KW-0808">Transferase</keyword>
<dbReference type="FunFam" id="3.40.50.300:FF:000212">
    <property type="entry name" value="Adenylyl-sulfate kinase"/>
    <property type="match status" value="1"/>
</dbReference>
<proteinExistence type="inferred from homology"/>
<dbReference type="OrthoDB" id="9804504at2"/>
<dbReference type="EMBL" id="CP025746">
    <property type="protein sequence ID" value="QAA30565.1"/>
    <property type="molecule type" value="Genomic_DNA"/>
</dbReference>
<dbReference type="UniPathway" id="UPA00140">
    <property type="reaction ID" value="UER00205"/>
</dbReference>
<evidence type="ECO:0000256" key="9">
    <source>
        <dbReference type="HAMAP-Rule" id="MF_00065"/>
    </source>
</evidence>
<dbReference type="InterPro" id="IPR002891">
    <property type="entry name" value="APS"/>
</dbReference>
<evidence type="ECO:0000256" key="3">
    <source>
        <dbReference type="ARBA" id="ARBA00004806"/>
    </source>
</evidence>
<evidence type="ECO:0000313" key="13">
    <source>
        <dbReference type="Proteomes" id="UP000286268"/>
    </source>
</evidence>
<reference evidence="12 13" key="1">
    <citation type="submission" date="2018-01" db="EMBL/GenBank/DDBJ databases">
        <title>Genome Sequencing and Assembly of Anaerobacter polyendosporus strain CT4.</title>
        <authorList>
            <person name="Tachaapaikoon C."/>
            <person name="Sutheeworapong S."/>
            <person name="Jenjaroenpun P."/>
            <person name="Wongsurawat T."/>
            <person name="Nookeaw I."/>
            <person name="Cheawchanlertfa P."/>
            <person name="Kosugi A."/>
            <person name="Cheevadhanarak S."/>
            <person name="Ratanakhanokchai K."/>
        </authorList>
    </citation>
    <scope>NUCLEOTIDE SEQUENCE [LARGE SCALE GENOMIC DNA]</scope>
    <source>
        <strain evidence="12 13">CT4</strain>
    </source>
</reference>
<dbReference type="GO" id="GO:0004020">
    <property type="term" value="F:adenylylsulfate kinase activity"/>
    <property type="evidence" value="ECO:0007669"/>
    <property type="project" value="UniProtKB-UniRule"/>
</dbReference>
<comment type="similarity">
    <text evidence="4 9 10">Belongs to the APS kinase family.</text>
</comment>
<evidence type="ECO:0000256" key="7">
    <source>
        <dbReference type="ARBA" id="ARBA00022777"/>
    </source>
</evidence>
<dbReference type="SUPFAM" id="SSF52540">
    <property type="entry name" value="P-loop containing nucleoside triphosphate hydrolases"/>
    <property type="match status" value="1"/>
</dbReference>
<evidence type="ECO:0000313" key="12">
    <source>
        <dbReference type="EMBL" id="QAA30565.1"/>
    </source>
</evidence>
<organism evidence="12 13">
    <name type="scientific">Clostridium manihotivorum</name>
    <dbReference type="NCBI Taxonomy" id="2320868"/>
    <lineage>
        <taxon>Bacteria</taxon>
        <taxon>Bacillati</taxon>
        <taxon>Bacillota</taxon>
        <taxon>Clostridia</taxon>
        <taxon>Eubacteriales</taxon>
        <taxon>Clostridiaceae</taxon>
        <taxon>Clostridium</taxon>
    </lineage>
</organism>
<evidence type="ECO:0000256" key="10">
    <source>
        <dbReference type="RuleBase" id="RU004347"/>
    </source>
</evidence>